<evidence type="ECO:0000256" key="4">
    <source>
        <dbReference type="ARBA" id="ARBA00022490"/>
    </source>
</evidence>
<dbReference type="Gene3D" id="1.20.58.190">
    <property type="entry name" value="Translin, domain 1"/>
    <property type="match status" value="1"/>
</dbReference>
<dbReference type="Gene3D" id="1.20.58.200">
    <property type="entry name" value="Translin, domain 2"/>
    <property type="match status" value="1"/>
</dbReference>
<keyword evidence="4" id="KW-0963">Cytoplasm</keyword>
<organism evidence="8 9">
    <name type="scientific">Plakobranchus ocellatus</name>
    <dbReference type="NCBI Taxonomy" id="259542"/>
    <lineage>
        <taxon>Eukaryota</taxon>
        <taxon>Metazoa</taxon>
        <taxon>Spiralia</taxon>
        <taxon>Lophotrochozoa</taxon>
        <taxon>Mollusca</taxon>
        <taxon>Gastropoda</taxon>
        <taxon>Heterobranchia</taxon>
        <taxon>Euthyneura</taxon>
        <taxon>Panpulmonata</taxon>
        <taxon>Sacoglossa</taxon>
        <taxon>Placobranchoidea</taxon>
        <taxon>Plakobranchidae</taxon>
        <taxon>Plakobranchus</taxon>
    </lineage>
</organism>
<proteinExistence type="inferred from homology"/>
<evidence type="ECO:0000256" key="6">
    <source>
        <dbReference type="PIRSR" id="PIRSR602848-1"/>
    </source>
</evidence>
<dbReference type="Pfam" id="PF01997">
    <property type="entry name" value="Translin"/>
    <property type="match status" value="1"/>
</dbReference>
<feature type="binding site" evidence="6">
    <location>
        <position position="236"/>
    </location>
    <ligand>
        <name>Mg(2+)</name>
        <dbReference type="ChEBI" id="CHEBI:18420"/>
    </ligand>
</feature>
<dbReference type="InterPro" id="IPR002848">
    <property type="entry name" value="Translin_fam"/>
</dbReference>
<dbReference type="InterPro" id="IPR016068">
    <property type="entry name" value="Translin_N"/>
</dbReference>
<keyword evidence="6" id="KW-0479">Metal-binding</keyword>
<feature type="region of interest" description="Disordered" evidence="7">
    <location>
        <begin position="184"/>
        <end position="214"/>
    </location>
</feature>
<comment type="caution">
    <text evidence="8">The sequence shown here is derived from an EMBL/GenBank/DDBJ whole genome shotgun (WGS) entry which is preliminary data.</text>
</comment>
<evidence type="ECO:0000313" key="8">
    <source>
        <dbReference type="EMBL" id="GFN98958.1"/>
    </source>
</evidence>
<comment type="similarity">
    <text evidence="3">Belongs to the translin family.</text>
</comment>
<keyword evidence="6" id="KW-0460">Magnesium</keyword>
<dbReference type="GO" id="GO:0046872">
    <property type="term" value="F:metal ion binding"/>
    <property type="evidence" value="ECO:0007669"/>
    <property type="project" value="UniProtKB-KW"/>
</dbReference>
<feature type="region of interest" description="Disordered" evidence="7">
    <location>
        <begin position="1"/>
        <end position="38"/>
    </location>
</feature>
<feature type="binding site" evidence="6">
    <location>
        <position position="138"/>
    </location>
    <ligand>
        <name>Mg(2+)</name>
        <dbReference type="ChEBI" id="CHEBI:18420"/>
    </ligand>
</feature>
<dbReference type="InterPro" id="IPR016069">
    <property type="entry name" value="Translin_C"/>
</dbReference>
<evidence type="ECO:0000256" key="1">
    <source>
        <dbReference type="ARBA" id="ARBA00004123"/>
    </source>
</evidence>
<dbReference type="AlphaFoldDB" id="A0AAV3ZX21"/>
<keyword evidence="5" id="KW-0539">Nucleus</keyword>
<dbReference type="GO" id="GO:0043565">
    <property type="term" value="F:sequence-specific DNA binding"/>
    <property type="evidence" value="ECO:0007669"/>
    <property type="project" value="InterPro"/>
</dbReference>
<dbReference type="SUPFAM" id="SSF74784">
    <property type="entry name" value="Translin"/>
    <property type="match status" value="1"/>
</dbReference>
<protein>
    <submittedName>
        <fullName evidence="8">Translin-associated protein x</fullName>
    </submittedName>
</protein>
<feature type="compositionally biased region" description="Gly residues" evidence="7">
    <location>
        <begin position="1"/>
        <end position="10"/>
    </location>
</feature>
<keyword evidence="9" id="KW-1185">Reference proteome</keyword>
<dbReference type="InterPro" id="IPR036081">
    <property type="entry name" value="Translin_sf"/>
</dbReference>
<evidence type="ECO:0000313" key="9">
    <source>
        <dbReference type="Proteomes" id="UP000735302"/>
    </source>
</evidence>
<dbReference type="GO" id="GO:0005737">
    <property type="term" value="C:cytoplasm"/>
    <property type="evidence" value="ECO:0007669"/>
    <property type="project" value="UniProtKB-SubCell"/>
</dbReference>
<accession>A0AAV3ZX21</accession>
<dbReference type="EMBL" id="BLXT01002928">
    <property type="protein sequence ID" value="GFN98958.1"/>
    <property type="molecule type" value="Genomic_DNA"/>
</dbReference>
<name>A0AAV3ZX21_9GAST</name>
<evidence type="ECO:0000256" key="3">
    <source>
        <dbReference type="ARBA" id="ARBA00005902"/>
    </source>
</evidence>
<dbReference type="PANTHER" id="PTHR10741">
    <property type="entry name" value="TRANSLIN AND TRANSLIN ASSOCIATED PROTEIN X"/>
    <property type="match status" value="1"/>
</dbReference>
<evidence type="ECO:0000256" key="2">
    <source>
        <dbReference type="ARBA" id="ARBA00004496"/>
    </source>
</evidence>
<dbReference type="Proteomes" id="UP000735302">
    <property type="component" value="Unassembled WGS sequence"/>
</dbReference>
<gene>
    <name evidence="8" type="ORF">PoB_002546400</name>
</gene>
<evidence type="ECO:0000256" key="5">
    <source>
        <dbReference type="ARBA" id="ARBA00023242"/>
    </source>
</evidence>
<reference evidence="8 9" key="1">
    <citation type="journal article" date="2021" name="Elife">
        <title>Chloroplast acquisition without the gene transfer in kleptoplastic sea slugs, Plakobranchus ocellatus.</title>
        <authorList>
            <person name="Maeda T."/>
            <person name="Takahashi S."/>
            <person name="Yoshida T."/>
            <person name="Shimamura S."/>
            <person name="Takaki Y."/>
            <person name="Nagai Y."/>
            <person name="Toyoda A."/>
            <person name="Suzuki Y."/>
            <person name="Arimoto A."/>
            <person name="Ishii H."/>
            <person name="Satoh N."/>
            <person name="Nishiyama T."/>
            <person name="Hasebe M."/>
            <person name="Maruyama T."/>
            <person name="Minagawa J."/>
            <person name="Obokata J."/>
            <person name="Shigenobu S."/>
        </authorList>
    </citation>
    <scope>NUCLEOTIDE SEQUENCE [LARGE SCALE GENOMIC DNA]</scope>
</reference>
<feature type="compositionally biased region" description="Polar residues" evidence="7">
    <location>
        <begin position="202"/>
        <end position="211"/>
    </location>
</feature>
<comment type="subcellular location">
    <subcellularLocation>
        <location evidence="2">Cytoplasm</location>
    </subcellularLocation>
    <subcellularLocation>
        <location evidence="1">Nucleus</location>
    </subcellularLocation>
</comment>
<dbReference type="CDD" id="cd14820">
    <property type="entry name" value="TRAX"/>
    <property type="match status" value="1"/>
</dbReference>
<evidence type="ECO:0000256" key="7">
    <source>
        <dbReference type="SAM" id="MobiDB-lite"/>
    </source>
</evidence>
<dbReference type="GO" id="GO:0005634">
    <property type="term" value="C:nucleus"/>
    <property type="evidence" value="ECO:0007669"/>
    <property type="project" value="UniProtKB-SubCell"/>
</dbReference>
<dbReference type="FunFam" id="1.20.58.200:FF:000001">
    <property type="entry name" value="Translin-associated factor X"/>
    <property type="match status" value="1"/>
</dbReference>
<sequence>MASKQGGNGRGRGRFRKQNRSGYHSPKEKGTKSTEQLDETSPVIQAFRIFQRELDSRNDRNERIVKLSRDITIESKRIIFLLQRCAGSEEKEDVLSEAAGKFKELYRTKFYPLALELDGQDPYQYLRAYSAGLQEYIEAVTFYHYLLDDNLMRLNKIQADLTFNRKAQETKAGNQEKITECVQSTPAAASDGAVPSPKNEQDTSSPVNNETEPCGVVTVPIPPSEYMLGIADFTGELMRMAINSVGAGDLESPALVLNLLRIIHTAFTNFSNIPRELRQKSKVLSQSLQKVERACYTLRVRGSEIPKHMLADVFSSAGSMPMDSFINHELEEQYSI</sequence>